<accession>A0A8I0GC90</accession>
<comment type="subcellular location">
    <subcellularLocation>
        <location evidence="1">Cell membrane</location>
        <topology evidence="1">Multi-pass membrane protein</topology>
    </subcellularLocation>
</comment>
<feature type="transmembrane region" description="Helical" evidence="8">
    <location>
        <begin position="418"/>
        <end position="440"/>
    </location>
</feature>
<keyword evidence="7 8" id="KW-0472">Membrane</keyword>
<feature type="transmembrane region" description="Helical" evidence="8">
    <location>
        <begin position="25"/>
        <end position="47"/>
    </location>
</feature>
<dbReference type="PANTHER" id="PTHR32024:SF1">
    <property type="entry name" value="KTR SYSTEM POTASSIUM UPTAKE PROTEIN B"/>
    <property type="match status" value="1"/>
</dbReference>
<proteinExistence type="predicted"/>
<protein>
    <submittedName>
        <fullName evidence="9">TrkH family potassium uptake protein</fullName>
    </submittedName>
</protein>
<dbReference type="GO" id="GO:0005886">
    <property type="term" value="C:plasma membrane"/>
    <property type="evidence" value="ECO:0007669"/>
    <property type="project" value="UniProtKB-SubCell"/>
</dbReference>
<feature type="transmembrane region" description="Helical" evidence="8">
    <location>
        <begin position="202"/>
        <end position="223"/>
    </location>
</feature>
<evidence type="ECO:0000313" key="10">
    <source>
        <dbReference type="Proteomes" id="UP000627538"/>
    </source>
</evidence>
<evidence type="ECO:0000256" key="7">
    <source>
        <dbReference type="ARBA" id="ARBA00023136"/>
    </source>
</evidence>
<evidence type="ECO:0000256" key="6">
    <source>
        <dbReference type="ARBA" id="ARBA00023065"/>
    </source>
</evidence>
<dbReference type="EMBL" id="JACRUO010000001">
    <property type="protein sequence ID" value="MBD3689351.1"/>
    <property type="molecule type" value="Genomic_DNA"/>
</dbReference>
<comment type="caution">
    <text evidence="9">The sequence shown here is derived from an EMBL/GenBank/DDBJ whole genome shotgun (WGS) entry which is preliminary data.</text>
</comment>
<keyword evidence="2" id="KW-0813">Transport</keyword>
<keyword evidence="10" id="KW-1185">Reference proteome</keyword>
<dbReference type="AlphaFoldDB" id="A0A8I0GC90"/>
<dbReference type="GO" id="GO:0008324">
    <property type="term" value="F:monoatomic cation transmembrane transporter activity"/>
    <property type="evidence" value="ECO:0007669"/>
    <property type="project" value="InterPro"/>
</dbReference>
<evidence type="ECO:0000256" key="5">
    <source>
        <dbReference type="ARBA" id="ARBA00022989"/>
    </source>
</evidence>
<name>A0A8I0GC90_9ACTO</name>
<evidence type="ECO:0000256" key="2">
    <source>
        <dbReference type="ARBA" id="ARBA00022448"/>
    </source>
</evidence>
<keyword evidence="6" id="KW-0406">Ion transport</keyword>
<dbReference type="Pfam" id="PF02386">
    <property type="entry name" value="TrkH"/>
    <property type="match status" value="1"/>
</dbReference>
<dbReference type="PANTHER" id="PTHR32024">
    <property type="entry name" value="TRK SYSTEM POTASSIUM UPTAKE PROTEIN TRKG-RELATED"/>
    <property type="match status" value="1"/>
</dbReference>
<feature type="transmembrane region" description="Helical" evidence="8">
    <location>
        <begin position="134"/>
        <end position="158"/>
    </location>
</feature>
<evidence type="ECO:0000256" key="1">
    <source>
        <dbReference type="ARBA" id="ARBA00004651"/>
    </source>
</evidence>
<keyword evidence="5 8" id="KW-1133">Transmembrane helix</keyword>
<sequence>MASTKRLGFVRDYVNRVARSSPARLALGVFALIIAVETLLLQLPAATATGKRAPFIDSLFQATSAVCVTGLTTTSIANDWSFFGQLILAFGMKIGGLGVMTMASILALAVSRHIGLTQRMLAAMETKSEDRLGAVGSLIRAVIVTSLSCEILIFAVLLPRFLTLHEHVATAVWHAFFTALSIFNNVGFVALPEGLEAHVGDWWLITPVIAGTFAGALGFPVMLDLRHHWRRPRDLTLHSKLTLTTYVAIFLAAALIIAASEWNNPDTFGPLALHEKIQTALLFGVNSRSSGLTTIDVSQMTRGSWFLLDILMFIGGGSASTAGGIKVTTVAVMTLAIIAEARGDQDIEAFGRRVPPSTLRLAVGVVGLGTLIVAFSVFFLLLVTPYTLDVISFEVISAFATTGLSVGITADLPLIGKYWLVALMFAGRTGTMTLAAALALRDRRRLIRMPEERPTIG</sequence>
<evidence type="ECO:0000256" key="8">
    <source>
        <dbReference type="SAM" id="Phobius"/>
    </source>
</evidence>
<feature type="transmembrane region" description="Helical" evidence="8">
    <location>
        <begin position="310"/>
        <end position="338"/>
    </location>
</feature>
<evidence type="ECO:0000313" key="9">
    <source>
        <dbReference type="EMBL" id="MBD3689351.1"/>
    </source>
</evidence>
<feature type="transmembrane region" description="Helical" evidence="8">
    <location>
        <begin position="359"/>
        <end position="383"/>
    </location>
</feature>
<keyword evidence="3" id="KW-1003">Cell membrane</keyword>
<evidence type="ECO:0000256" key="4">
    <source>
        <dbReference type="ARBA" id="ARBA00022692"/>
    </source>
</evidence>
<keyword evidence="4 8" id="KW-0812">Transmembrane</keyword>
<feature type="transmembrane region" description="Helical" evidence="8">
    <location>
        <begin position="94"/>
        <end position="114"/>
    </location>
</feature>
<dbReference type="GO" id="GO:0030001">
    <property type="term" value="P:metal ion transport"/>
    <property type="evidence" value="ECO:0007669"/>
    <property type="project" value="UniProtKB-ARBA"/>
</dbReference>
<feature type="transmembrane region" description="Helical" evidence="8">
    <location>
        <begin position="243"/>
        <end position="260"/>
    </location>
</feature>
<feature type="transmembrane region" description="Helical" evidence="8">
    <location>
        <begin position="170"/>
        <end position="190"/>
    </location>
</feature>
<dbReference type="InterPro" id="IPR003445">
    <property type="entry name" value="Cat_transpt"/>
</dbReference>
<reference evidence="9 10" key="1">
    <citation type="submission" date="2020-08" db="EMBL/GenBank/DDBJ databases">
        <title>Winkia gen. nov., sp. nov., isolated from faeces of the Anser albifrons in China.</title>
        <authorList>
            <person name="Liu Q."/>
        </authorList>
    </citation>
    <scope>NUCLEOTIDE SEQUENCE [LARGE SCALE GENOMIC DNA]</scope>
    <source>
        <strain evidence="9 10">C62</strain>
    </source>
</reference>
<organism evidence="9 10">
    <name type="scientific">Nanchangia anserum</name>
    <dbReference type="NCBI Taxonomy" id="2692125"/>
    <lineage>
        <taxon>Bacteria</taxon>
        <taxon>Bacillati</taxon>
        <taxon>Actinomycetota</taxon>
        <taxon>Actinomycetes</taxon>
        <taxon>Actinomycetales</taxon>
        <taxon>Actinomycetaceae</taxon>
        <taxon>Nanchangia</taxon>
    </lineage>
</organism>
<dbReference type="RefSeq" id="WP_191071403.1">
    <property type="nucleotide sequence ID" value="NZ_CP060506.1"/>
</dbReference>
<evidence type="ECO:0000256" key="3">
    <source>
        <dbReference type="ARBA" id="ARBA00022475"/>
    </source>
</evidence>
<gene>
    <name evidence="9" type="ORF">H8R10_03790</name>
</gene>
<dbReference type="Proteomes" id="UP000627538">
    <property type="component" value="Unassembled WGS sequence"/>
</dbReference>